<evidence type="ECO:0000256" key="1">
    <source>
        <dbReference type="ARBA" id="ARBA00022694"/>
    </source>
</evidence>
<dbReference type="GO" id="GO:0046872">
    <property type="term" value="F:metal ion binding"/>
    <property type="evidence" value="ECO:0007669"/>
    <property type="project" value="UniProtKB-KW"/>
</dbReference>
<accession>A0A922CUT4</accession>
<feature type="domain" description="CMP/dCMP-type deaminase" evidence="3">
    <location>
        <begin position="223"/>
        <end position="359"/>
    </location>
</feature>
<dbReference type="InterPro" id="IPR016193">
    <property type="entry name" value="Cytidine_deaminase-like"/>
</dbReference>
<organism evidence="4 5">
    <name type="scientific">Manduca sexta</name>
    <name type="common">Tobacco hawkmoth</name>
    <name type="synonym">Tobacco hornworm</name>
    <dbReference type="NCBI Taxonomy" id="7130"/>
    <lineage>
        <taxon>Eukaryota</taxon>
        <taxon>Metazoa</taxon>
        <taxon>Ecdysozoa</taxon>
        <taxon>Arthropoda</taxon>
        <taxon>Hexapoda</taxon>
        <taxon>Insecta</taxon>
        <taxon>Pterygota</taxon>
        <taxon>Neoptera</taxon>
        <taxon>Endopterygota</taxon>
        <taxon>Lepidoptera</taxon>
        <taxon>Glossata</taxon>
        <taxon>Ditrysia</taxon>
        <taxon>Bombycoidea</taxon>
        <taxon>Sphingidae</taxon>
        <taxon>Sphinginae</taxon>
        <taxon>Sphingini</taxon>
        <taxon>Manduca</taxon>
    </lineage>
</organism>
<name>A0A922CUT4_MANSE</name>
<dbReference type="PROSITE" id="PS51747">
    <property type="entry name" value="CYT_DCMP_DEAMINASES_2"/>
    <property type="match status" value="1"/>
</dbReference>
<reference evidence="4" key="1">
    <citation type="journal article" date="2016" name="Insect Biochem. Mol. Biol.">
        <title>Multifaceted biological insights from a draft genome sequence of the tobacco hornworm moth, Manduca sexta.</title>
        <authorList>
            <person name="Kanost M.R."/>
            <person name="Arrese E.L."/>
            <person name="Cao X."/>
            <person name="Chen Y.R."/>
            <person name="Chellapilla S."/>
            <person name="Goldsmith M.R."/>
            <person name="Grosse-Wilde E."/>
            <person name="Heckel D.G."/>
            <person name="Herndon N."/>
            <person name="Jiang H."/>
            <person name="Papanicolaou A."/>
            <person name="Qu J."/>
            <person name="Soulages J.L."/>
            <person name="Vogel H."/>
            <person name="Walters J."/>
            <person name="Waterhouse R.M."/>
            <person name="Ahn S.J."/>
            <person name="Almeida F.C."/>
            <person name="An C."/>
            <person name="Aqrawi P."/>
            <person name="Bretschneider A."/>
            <person name="Bryant W.B."/>
            <person name="Bucks S."/>
            <person name="Chao H."/>
            <person name="Chevignon G."/>
            <person name="Christen J.M."/>
            <person name="Clarke D.F."/>
            <person name="Dittmer N.T."/>
            <person name="Ferguson L.C.F."/>
            <person name="Garavelou S."/>
            <person name="Gordon K.H.J."/>
            <person name="Gunaratna R.T."/>
            <person name="Han Y."/>
            <person name="Hauser F."/>
            <person name="He Y."/>
            <person name="Heidel-Fischer H."/>
            <person name="Hirsh A."/>
            <person name="Hu Y."/>
            <person name="Jiang H."/>
            <person name="Kalra D."/>
            <person name="Klinner C."/>
            <person name="Konig C."/>
            <person name="Kovar C."/>
            <person name="Kroll A.R."/>
            <person name="Kuwar S.S."/>
            <person name="Lee S.L."/>
            <person name="Lehman R."/>
            <person name="Li K."/>
            <person name="Li Z."/>
            <person name="Liang H."/>
            <person name="Lovelace S."/>
            <person name="Lu Z."/>
            <person name="Mansfield J.H."/>
            <person name="McCulloch K.J."/>
            <person name="Mathew T."/>
            <person name="Morton B."/>
            <person name="Muzny D.M."/>
            <person name="Neunemann D."/>
            <person name="Ongeri F."/>
            <person name="Pauchet Y."/>
            <person name="Pu L.L."/>
            <person name="Pyrousis I."/>
            <person name="Rao X.J."/>
            <person name="Redding A."/>
            <person name="Roesel C."/>
            <person name="Sanchez-Gracia A."/>
            <person name="Schaack S."/>
            <person name="Shukla A."/>
            <person name="Tetreau G."/>
            <person name="Wang Y."/>
            <person name="Xiong G.H."/>
            <person name="Traut W."/>
            <person name="Walsh T.K."/>
            <person name="Worley K.C."/>
            <person name="Wu D."/>
            <person name="Wu W."/>
            <person name="Wu Y.Q."/>
            <person name="Zhang X."/>
            <person name="Zou Z."/>
            <person name="Zucker H."/>
            <person name="Briscoe A.D."/>
            <person name="Burmester T."/>
            <person name="Clem R.J."/>
            <person name="Feyereisen R."/>
            <person name="Grimmelikhuijzen C.J.P."/>
            <person name="Hamodrakas S.J."/>
            <person name="Hansson B.S."/>
            <person name="Huguet E."/>
            <person name="Jermiin L.S."/>
            <person name="Lan Q."/>
            <person name="Lehman H.K."/>
            <person name="Lorenzen M."/>
            <person name="Merzendorfer H."/>
            <person name="Michalopoulos I."/>
            <person name="Morton D.B."/>
            <person name="Muthukrishnan S."/>
            <person name="Oakeshott J.G."/>
            <person name="Palmer W."/>
            <person name="Park Y."/>
            <person name="Passarelli A.L."/>
            <person name="Rozas J."/>
            <person name="Schwartz L.M."/>
            <person name="Smith W."/>
            <person name="Southgate A."/>
            <person name="Vilcinskas A."/>
            <person name="Vogt R."/>
            <person name="Wang P."/>
            <person name="Werren J."/>
            <person name="Yu X.Q."/>
            <person name="Zhou J.J."/>
            <person name="Brown S.J."/>
            <person name="Scherer S.E."/>
            <person name="Richards S."/>
            <person name="Blissard G.W."/>
        </authorList>
    </citation>
    <scope>NUCLEOTIDE SEQUENCE</scope>
</reference>
<comment type="caution">
    <text evidence="4">The sequence shown here is derived from an EMBL/GenBank/DDBJ whole genome shotgun (WGS) entry which is preliminary data.</text>
</comment>
<dbReference type="Gene3D" id="3.40.140.10">
    <property type="entry name" value="Cytidine Deaminase, domain 2"/>
    <property type="match status" value="1"/>
</dbReference>
<dbReference type="GO" id="GO:0005634">
    <property type="term" value="C:nucleus"/>
    <property type="evidence" value="ECO:0007669"/>
    <property type="project" value="TreeGrafter"/>
</dbReference>
<gene>
    <name evidence="4" type="ORF">O3G_MSEX011208</name>
</gene>
<dbReference type="Proteomes" id="UP000791440">
    <property type="component" value="Unassembled WGS sequence"/>
</dbReference>
<dbReference type="GO" id="GO:0002100">
    <property type="term" value="P:tRNA wobble adenosine to inosine editing"/>
    <property type="evidence" value="ECO:0007669"/>
    <property type="project" value="InterPro"/>
</dbReference>
<comment type="similarity">
    <text evidence="2">Belongs to the cytidine and deoxycytidylate deaminase family. ADAT3 subfamily.</text>
</comment>
<dbReference type="GO" id="GO:0005737">
    <property type="term" value="C:cytoplasm"/>
    <property type="evidence" value="ECO:0007669"/>
    <property type="project" value="TreeGrafter"/>
</dbReference>
<dbReference type="PANTHER" id="PTHR11079">
    <property type="entry name" value="CYTOSINE DEAMINASE FAMILY MEMBER"/>
    <property type="match status" value="1"/>
</dbReference>
<dbReference type="Pfam" id="PF00383">
    <property type="entry name" value="dCMP_cyt_deam_1"/>
    <property type="match status" value="1"/>
</dbReference>
<keyword evidence="5" id="KW-1185">Reference proteome</keyword>
<keyword evidence="1" id="KW-0819">tRNA processing</keyword>
<protein>
    <recommendedName>
        <fullName evidence="3">CMP/dCMP-type deaminase domain-containing protein</fullName>
    </recommendedName>
</protein>
<evidence type="ECO:0000259" key="3">
    <source>
        <dbReference type="PROSITE" id="PS51747"/>
    </source>
</evidence>
<dbReference type="GO" id="GO:0052717">
    <property type="term" value="F:tRNA-specific adenosine-34 deaminase activity"/>
    <property type="evidence" value="ECO:0007669"/>
    <property type="project" value="UniProtKB-EC"/>
</dbReference>
<dbReference type="EMBL" id="JH668609">
    <property type="protein sequence ID" value="KAG6459094.1"/>
    <property type="molecule type" value="Genomic_DNA"/>
</dbReference>
<dbReference type="AlphaFoldDB" id="A0A922CUT4"/>
<reference evidence="4" key="2">
    <citation type="submission" date="2020-12" db="EMBL/GenBank/DDBJ databases">
        <authorList>
            <person name="Kanost M."/>
        </authorList>
    </citation>
    <scope>NUCLEOTIDE SEQUENCE</scope>
</reference>
<proteinExistence type="inferred from homology"/>
<dbReference type="SUPFAM" id="SSF53927">
    <property type="entry name" value="Cytidine deaminase-like"/>
    <property type="match status" value="1"/>
</dbReference>
<evidence type="ECO:0000313" key="4">
    <source>
        <dbReference type="EMBL" id="KAG6459094.1"/>
    </source>
</evidence>
<evidence type="ECO:0000313" key="5">
    <source>
        <dbReference type="Proteomes" id="UP000791440"/>
    </source>
</evidence>
<dbReference type="InterPro" id="IPR002125">
    <property type="entry name" value="CMP_dCMP_dom"/>
</dbReference>
<dbReference type="PANTHER" id="PTHR11079:SF156">
    <property type="entry name" value="INACTIVE TRNA-SPECIFIC ADENOSINE DEAMINASE-LIKE PROTEIN 3-RELATED"/>
    <property type="match status" value="1"/>
</dbReference>
<sequence>MSEATEPPGKKAKMADTIIDNVIENIMHSKKNLTAVLDDDFYKEIPLIKVYIGHAKDPKEISRMFQVLNEKVPLKEFHHLKRARKREILLCPTVFLDTVMPQSIQEFLEQNVDELKDCFEYFKEIEVPHKPPLVRKQYLECSKHWSINFHPNKYLEKLISDDFFKNEDLIDHRLFMGMAFEVAKWYQNDKKFTLEDIVKGNINAAVVVDPKNRSVVAVVCDNRYEHPIQHAAMLAIDNVAKTQKGGAWSTVVDSGTGTLAGFDKGMLMHLKNKFREVNYGAKMFVSKRDDAIQSEDSPYLCTGYYIYLLREPCVMCAMGLVHARTKRVFFCYDNLSNGALKSKTKLQCVEALNHHFEVFTGFL</sequence>
<evidence type="ECO:0000256" key="2">
    <source>
        <dbReference type="ARBA" id="ARBA00038160"/>
    </source>
</evidence>